<feature type="domain" description="O-antigen ligase-related" evidence="7">
    <location>
        <begin position="215"/>
        <end position="375"/>
    </location>
</feature>
<feature type="transmembrane region" description="Helical" evidence="6">
    <location>
        <begin position="135"/>
        <end position="154"/>
    </location>
</feature>
<dbReference type="PANTHER" id="PTHR37422">
    <property type="entry name" value="TEICHURONIC ACID BIOSYNTHESIS PROTEIN TUAE"/>
    <property type="match status" value="1"/>
</dbReference>
<feature type="transmembrane region" description="Helical" evidence="6">
    <location>
        <begin position="51"/>
        <end position="71"/>
    </location>
</feature>
<name>A0ABW2XDW3_9ACTN</name>
<feature type="compositionally biased region" description="Low complexity" evidence="5">
    <location>
        <begin position="449"/>
        <end position="462"/>
    </location>
</feature>
<evidence type="ECO:0000256" key="2">
    <source>
        <dbReference type="ARBA" id="ARBA00022692"/>
    </source>
</evidence>
<dbReference type="InterPro" id="IPR051533">
    <property type="entry name" value="WaaL-like"/>
</dbReference>
<evidence type="ECO:0000313" key="8">
    <source>
        <dbReference type="EMBL" id="MFD0684265.1"/>
    </source>
</evidence>
<evidence type="ECO:0000313" key="9">
    <source>
        <dbReference type="Proteomes" id="UP001597063"/>
    </source>
</evidence>
<sequence length="479" mass="49490">MTAASVPLRTPRGTHRAAERLDLLRRPGWLVAATVLCVGVPPDRPASESGVQITAGDCASALLVAAAAFLLVTRRLDLPRQALLAFGPLTAALGLTTVCSADIAASMPGFLRDAQIFVLVPLAVVLLVRERRDLAIVCAAVLALGLGEACYGIWQAGTRNGASIGGQTIRAVGTFGAVDVMAMAVVTGFAFLVLTALALAAPSRGPVAVLAALAGLAVLAAGLLLALSRGSWLALGAAVAVVLVLFDRWVALRTLVCGAALLLVAVTALGGGGGAQAVLARTRSIAASAHAPDQSVSDRYNLWAAALRIWEDHPGTGVGVKNFPAYRDTYASIELSSGSETEDPVNGYVRQPLLSPHNQYLLVLSEQGAAGFAGFAALFAAILAGLWTRRRVRDPFWLVAAGFMTFLLTNFLYADMGGPTCVLTAVLIGISAARAFGLHEAAPDRPAADRPGSGRRAPWWRGAGRHGAEPAGRHGAEPA</sequence>
<keyword evidence="8" id="KW-0436">Ligase</keyword>
<dbReference type="RefSeq" id="WP_131763073.1">
    <property type="nucleotide sequence ID" value="NZ_CAACUY010000289.1"/>
</dbReference>
<comment type="caution">
    <text evidence="8">The sequence shown here is derived from an EMBL/GenBank/DDBJ whole genome shotgun (WGS) entry which is preliminary data.</text>
</comment>
<feature type="transmembrane region" description="Helical" evidence="6">
    <location>
        <begin position="110"/>
        <end position="128"/>
    </location>
</feature>
<evidence type="ECO:0000256" key="1">
    <source>
        <dbReference type="ARBA" id="ARBA00004141"/>
    </source>
</evidence>
<organism evidence="8 9">
    <name type="scientific">Actinomadura fibrosa</name>
    <dbReference type="NCBI Taxonomy" id="111802"/>
    <lineage>
        <taxon>Bacteria</taxon>
        <taxon>Bacillati</taxon>
        <taxon>Actinomycetota</taxon>
        <taxon>Actinomycetes</taxon>
        <taxon>Streptosporangiales</taxon>
        <taxon>Thermomonosporaceae</taxon>
        <taxon>Actinomadura</taxon>
    </lineage>
</organism>
<dbReference type="Proteomes" id="UP001597063">
    <property type="component" value="Unassembled WGS sequence"/>
</dbReference>
<feature type="transmembrane region" description="Helical" evidence="6">
    <location>
        <begin position="83"/>
        <end position="104"/>
    </location>
</feature>
<evidence type="ECO:0000256" key="5">
    <source>
        <dbReference type="SAM" id="MobiDB-lite"/>
    </source>
</evidence>
<keyword evidence="9" id="KW-1185">Reference proteome</keyword>
<evidence type="ECO:0000256" key="3">
    <source>
        <dbReference type="ARBA" id="ARBA00022989"/>
    </source>
</evidence>
<keyword evidence="2 6" id="KW-0812">Transmembrane</keyword>
<proteinExistence type="predicted"/>
<feature type="transmembrane region" description="Helical" evidence="6">
    <location>
        <begin position="174"/>
        <end position="200"/>
    </location>
</feature>
<dbReference type="EMBL" id="JBHTGP010000003">
    <property type="protein sequence ID" value="MFD0684265.1"/>
    <property type="molecule type" value="Genomic_DNA"/>
</dbReference>
<accession>A0ABW2XDW3</accession>
<protein>
    <submittedName>
        <fullName evidence="8">O-antigen ligase family protein</fullName>
    </submittedName>
</protein>
<feature type="compositionally biased region" description="Basic and acidic residues" evidence="5">
    <location>
        <begin position="466"/>
        <end position="479"/>
    </location>
</feature>
<dbReference type="PANTHER" id="PTHR37422:SF13">
    <property type="entry name" value="LIPOPOLYSACCHARIDE BIOSYNTHESIS PROTEIN PA4999-RELATED"/>
    <property type="match status" value="1"/>
</dbReference>
<dbReference type="InterPro" id="IPR007016">
    <property type="entry name" value="O-antigen_ligase-rel_domated"/>
</dbReference>
<dbReference type="Pfam" id="PF04932">
    <property type="entry name" value="Wzy_C"/>
    <property type="match status" value="1"/>
</dbReference>
<gene>
    <name evidence="8" type="ORF">ACFQZM_07145</name>
</gene>
<evidence type="ECO:0000256" key="6">
    <source>
        <dbReference type="SAM" id="Phobius"/>
    </source>
</evidence>
<dbReference type="GO" id="GO:0016874">
    <property type="term" value="F:ligase activity"/>
    <property type="evidence" value="ECO:0007669"/>
    <property type="project" value="UniProtKB-KW"/>
</dbReference>
<keyword evidence="3 6" id="KW-1133">Transmembrane helix</keyword>
<evidence type="ECO:0000259" key="7">
    <source>
        <dbReference type="Pfam" id="PF04932"/>
    </source>
</evidence>
<feature type="region of interest" description="Disordered" evidence="5">
    <location>
        <begin position="443"/>
        <end position="479"/>
    </location>
</feature>
<reference evidence="9" key="1">
    <citation type="journal article" date="2019" name="Int. J. Syst. Evol. Microbiol.">
        <title>The Global Catalogue of Microorganisms (GCM) 10K type strain sequencing project: providing services to taxonomists for standard genome sequencing and annotation.</title>
        <authorList>
            <consortium name="The Broad Institute Genomics Platform"/>
            <consortium name="The Broad Institute Genome Sequencing Center for Infectious Disease"/>
            <person name="Wu L."/>
            <person name="Ma J."/>
        </authorList>
    </citation>
    <scope>NUCLEOTIDE SEQUENCE [LARGE SCALE GENOMIC DNA]</scope>
    <source>
        <strain evidence="9">JCM 9371</strain>
    </source>
</reference>
<evidence type="ECO:0000256" key="4">
    <source>
        <dbReference type="ARBA" id="ARBA00023136"/>
    </source>
</evidence>
<feature type="transmembrane region" description="Helical" evidence="6">
    <location>
        <begin position="369"/>
        <end position="388"/>
    </location>
</feature>
<keyword evidence="4 6" id="KW-0472">Membrane</keyword>
<feature type="transmembrane region" description="Helical" evidence="6">
    <location>
        <begin position="207"/>
        <end position="226"/>
    </location>
</feature>
<comment type="subcellular location">
    <subcellularLocation>
        <location evidence="1">Membrane</location>
        <topology evidence="1">Multi-pass membrane protein</topology>
    </subcellularLocation>
</comment>
<feature type="transmembrane region" description="Helical" evidence="6">
    <location>
        <begin position="258"/>
        <end position="279"/>
    </location>
</feature>
<feature type="transmembrane region" description="Helical" evidence="6">
    <location>
        <begin position="395"/>
        <end position="414"/>
    </location>
</feature>
<feature type="transmembrane region" description="Helical" evidence="6">
    <location>
        <begin position="232"/>
        <end position="251"/>
    </location>
</feature>